<dbReference type="GO" id="GO:0003700">
    <property type="term" value="F:DNA-binding transcription factor activity"/>
    <property type="evidence" value="ECO:0007669"/>
    <property type="project" value="TreeGrafter"/>
</dbReference>
<dbReference type="Gene3D" id="1.10.260.40">
    <property type="entry name" value="lambda repressor-like DNA-binding domains"/>
    <property type="match status" value="1"/>
</dbReference>
<dbReference type="Pfam" id="PF01381">
    <property type="entry name" value="HTH_3"/>
    <property type="match status" value="1"/>
</dbReference>
<dbReference type="AlphaFoldDB" id="A0AAP7BX14"/>
<protein>
    <submittedName>
        <fullName evidence="3">Helix-turn-helix transcriptional regulator</fullName>
    </submittedName>
</protein>
<evidence type="ECO:0000256" key="1">
    <source>
        <dbReference type="ARBA" id="ARBA00023125"/>
    </source>
</evidence>
<name>A0AAP7BX14_CLOPF</name>
<keyword evidence="1" id="KW-0238">DNA-binding</keyword>
<dbReference type="PANTHER" id="PTHR46797:SF1">
    <property type="entry name" value="METHYLPHOSPHONATE SYNTHASE"/>
    <property type="match status" value="1"/>
</dbReference>
<dbReference type="GO" id="GO:0005829">
    <property type="term" value="C:cytosol"/>
    <property type="evidence" value="ECO:0007669"/>
    <property type="project" value="TreeGrafter"/>
</dbReference>
<evidence type="ECO:0000313" key="3">
    <source>
        <dbReference type="EMBL" id="NGU31419.1"/>
    </source>
</evidence>
<organism evidence="3 4">
    <name type="scientific">Clostridium perfringens</name>
    <dbReference type="NCBI Taxonomy" id="1502"/>
    <lineage>
        <taxon>Bacteria</taxon>
        <taxon>Bacillati</taxon>
        <taxon>Bacillota</taxon>
        <taxon>Clostridia</taxon>
        <taxon>Eubacteriales</taxon>
        <taxon>Clostridiaceae</taxon>
        <taxon>Clostridium</taxon>
    </lineage>
</organism>
<evidence type="ECO:0000259" key="2">
    <source>
        <dbReference type="PROSITE" id="PS50943"/>
    </source>
</evidence>
<dbReference type="InterPro" id="IPR010982">
    <property type="entry name" value="Lambda_DNA-bd_dom_sf"/>
</dbReference>
<dbReference type="InterPro" id="IPR001387">
    <property type="entry name" value="Cro/C1-type_HTH"/>
</dbReference>
<feature type="domain" description="HTH cro/C1-type" evidence="2">
    <location>
        <begin position="8"/>
        <end position="62"/>
    </location>
</feature>
<accession>A0AAP7BX14</accession>
<dbReference type="SUPFAM" id="SSF47413">
    <property type="entry name" value="lambda repressor-like DNA-binding domains"/>
    <property type="match status" value="1"/>
</dbReference>
<dbReference type="SMART" id="SM00530">
    <property type="entry name" value="HTH_XRE"/>
    <property type="match status" value="1"/>
</dbReference>
<evidence type="ECO:0000313" key="4">
    <source>
        <dbReference type="Proteomes" id="UP000481454"/>
    </source>
</evidence>
<dbReference type="EMBL" id="JAALLZ010000010">
    <property type="protein sequence ID" value="NGU31419.1"/>
    <property type="molecule type" value="Genomic_DNA"/>
</dbReference>
<dbReference type="PROSITE" id="PS50943">
    <property type="entry name" value="HTH_CROC1"/>
    <property type="match status" value="1"/>
</dbReference>
<dbReference type="Proteomes" id="UP000481454">
    <property type="component" value="Unassembled WGS sequence"/>
</dbReference>
<reference evidence="3 4" key="1">
    <citation type="submission" date="2020-02" db="EMBL/GenBank/DDBJ databases">
        <title>Genomic Insights into the Phylogeny and Genetic Plasticity of the Human and Animal Enteric Pathogen Clostridium perfringens.</title>
        <authorList>
            <person name="Feng Y."/>
            <person name="Hu Y."/>
        </authorList>
    </citation>
    <scope>NUCLEOTIDE SEQUENCE [LARGE SCALE GENOMIC DNA]</scope>
    <source>
        <strain evidence="3 4">CP-40</strain>
    </source>
</reference>
<sequence>METLGKRIKKYRILKNMTQQQLADKLNKSKSTIQKYESDSVNLNTDTLNILCDVLNIDLFTLLYGEKTEEEFNFERCESLDNKYSVFLDFSDNFILEKIKNMIPSTLEISESELENYYYNLFEELSLKWIYDPNNNLIYLSKTTPDNKRIIELTVSMDLSQFIYFFINTIVSIDSLFKLSNKVYKSPDEIVKNIISKNF</sequence>
<dbReference type="InterPro" id="IPR050807">
    <property type="entry name" value="TransReg_Diox_bact_type"/>
</dbReference>
<gene>
    <name evidence="3" type="ORF">G6Z34_15170</name>
</gene>
<dbReference type="PANTHER" id="PTHR46797">
    <property type="entry name" value="HTH-TYPE TRANSCRIPTIONAL REGULATOR"/>
    <property type="match status" value="1"/>
</dbReference>
<dbReference type="GO" id="GO:0003677">
    <property type="term" value="F:DNA binding"/>
    <property type="evidence" value="ECO:0007669"/>
    <property type="project" value="UniProtKB-KW"/>
</dbReference>
<dbReference type="RefSeq" id="WP_003458197.1">
    <property type="nucleotide sequence ID" value="NZ_CATNWX010000009.1"/>
</dbReference>
<proteinExistence type="predicted"/>
<dbReference type="CDD" id="cd00093">
    <property type="entry name" value="HTH_XRE"/>
    <property type="match status" value="1"/>
</dbReference>
<comment type="caution">
    <text evidence="3">The sequence shown here is derived from an EMBL/GenBank/DDBJ whole genome shotgun (WGS) entry which is preliminary data.</text>
</comment>